<sequence>MSELLKKFSSCLLQQRSSGEVLAHGTTWSRDLPNLEMSIRILSIETRELMSMVSYQIPILTGPRSKPGPGFTKGSKFVSGASLEMAQLCAQDAPQDAPYLFSPFPYSLNKAQTAAQGATCAGIVLGWTSPILPYLQISSIERGETPITSEESSWIASLLPLGALVGALVGGYCADVFGRKWTILGSAIPYFVGLALCAVSTSVPCIYAGRFISGISLGITTTINPIYVDEIAEDSVRGALGIYLELMSNTGVLWSFKQKESPESKLNVNLRRHMLQLKI</sequence>
<dbReference type="Gene3D" id="1.20.1250.20">
    <property type="entry name" value="MFS general substrate transporter like domains"/>
    <property type="match status" value="1"/>
</dbReference>
<keyword evidence="3 5" id="KW-1133">Transmembrane helix</keyword>
<dbReference type="GO" id="GO:0022857">
    <property type="term" value="F:transmembrane transporter activity"/>
    <property type="evidence" value="ECO:0007669"/>
    <property type="project" value="InterPro"/>
</dbReference>
<keyword evidence="2 5" id="KW-0812">Transmembrane</keyword>
<feature type="domain" description="Major facilitator superfamily (MFS) profile" evidence="6">
    <location>
        <begin position="114"/>
        <end position="279"/>
    </location>
</feature>
<evidence type="ECO:0000256" key="3">
    <source>
        <dbReference type="ARBA" id="ARBA00022989"/>
    </source>
</evidence>
<gene>
    <name evidence="7" type="ORF">TMSB3V08_LOCUS5241</name>
</gene>
<keyword evidence="4 5" id="KW-0472">Membrane</keyword>
<dbReference type="InterPro" id="IPR050549">
    <property type="entry name" value="MFS_Trehalose_Transporter"/>
</dbReference>
<dbReference type="PROSITE" id="PS00216">
    <property type="entry name" value="SUGAR_TRANSPORT_1"/>
    <property type="match status" value="1"/>
</dbReference>
<dbReference type="InterPro" id="IPR005828">
    <property type="entry name" value="MFS_sugar_transport-like"/>
</dbReference>
<evidence type="ECO:0000256" key="2">
    <source>
        <dbReference type="ARBA" id="ARBA00022692"/>
    </source>
</evidence>
<feature type="transmembrane region" description="Helical" evidence="5">
    <location>
        <begin position="154"/>
        <end position="174"/>
    </location>
</feature>
<dbReference type="PANTHER" id="PTHR48021:SF1">
    <property type="entry name" value="GH07001P-RELATED"/>
    <property type="match status" value="1"/>
</dbReference>
<feature type="transmembrane region" description="Helical" evidence="5">
    <location>
        <begin position="181"/>
        <end position="203"/>
    </location>
</feature>
<evidence type="ECO:0000313" key="7">
    <source>
        <dbReference type="EMBL" id="CAD7428432.1"/>
    </source>
</evidence>
<protein>
    <recommendedName>
        <fullName evidence="6">Major facilitator superfamily (MFS) profile domain-containing protein</fullName>
    </recommendedName>
</protein>
<evidence type="ECO:0000256" key="1">
    <source>
        <dbReference type="ARBA" id="ARBA00004141"/>
    </source>
</evidence>
<evidence type="ECO:0000256" key="5">
    <source>
        <dbReference type="SAM" id="Phobius"/>
    </source>
</evidence>
<dbReference type="SUPFAM" id="SSF103473">
    <property type="entry name" value="MFS general substrate transporter"/>
    <property type="match status" value="1"/>
</dbReference>
<accession>A0A7R9E6M6</accession>
<evidence type="ECO:0000256" key="4">
    <source>
        <dbReference type="ARBA" id="ARBA00023136"/>
    </source>
</evidence>
<dbReference type="PANTHER" id="PTHR48021">
    <property type="match status" value="1"/>
</dbReference>
<reference evidence="7" key="1">
    <citation type="submission" date="2020-11" db="EMBL/GenBank/DDBJ databases">
        <authorList>
            <person name="Tran Van P."/>
        </authorList>
    </citation>
    <scope>NUCLEOTIDE SEQUENCE</scope>
</reference>
<dbReference type="InterPro" id="IPR005829">
    <property type="entry name" value="Sugar_transporter_CS"/>
</dbReference>
<name>A0A7R9E6M6_9NEOP</name>
<dbReference type="AlphaFoldDB" id="A0A7R9E6M6"/>
<organism evidence="7">
    <name type="scientific">Timema monikensis</name>
    <dbReference type="NCBI Taxonomy" id="170555"/>
    <lineage>
        <taxon>Eukaryota</taxon>
        <taxon>Metazoa</taxon>
        <taxon>Ecdysozoa</taxon>
        <taxon>Arthropoda</taxon>
        <taxon>Hexapoda</taxon>
        <taxon>Insecta</taxon>
        <taxon>Pterygota</taxon>
        <taxon>Neoptera</taxon>
        <taxon>Polyneoptera</taxon>
        <taxon>Phasmatodea</taxon>
        <taxon>Timematodea</taxon>
        <taxon>Timematoidea</taxon>
        <taxon>Timematidae</taxon>
        <taxon>Timema</taxon>
    </lineage>
</organism>
<dbReference type="InterPro" id="IPR020846">
    <property type="entry name" value="MFS_dom"/>
</dbReference>
<dbReference type="PROSITE" id="PS00217">
    <property type="entry name" value="SUGAR_TRANSPORT_2"/>
    <property type="match status" value="1"/>
</dbReference>
<comment type="subcellular location">
    <subcellularLocation>
        <location evidence="1">Membrane</location>
        <topology evidence="1">Multi-pass membrane protein</topology>
    </subcellularLocation>
</comment>
<dbReference type="PROSITE" id="PS50850">
    <property type="entry name" value="MFS"/>
    <property type="match status" value="1"/>
</dbReference>
<dbReference type="Pfam" id="PF00083">
    <property type="entry name" value="Sugar_tr"/>
    <property type="match status" value="1"/>
</dbReference>
<evidence type="ECO:0000259" key="6">
    <source>
        <dbReference type="PROSITE" id="PS50850"/>
    </source>
</evidence>
<proteinExistence type="predicted"/>
<dbReference type="EMBL" id="OB793738">
    <property type="protein sequence ID" value="CAD7428432.1"/>
    <property type="molecule type" value="Genomic_DNA"/>
</dbReference>
<dbReference type="InterPro" id="IPR036259">
    <property type="entry name" value="MFS_trans_sf"/>
</dbReference>
<dbReference type="GO" id="GO:0016020">
    <property type="term" value="C:membrane"/>
    <property type="evidence" value="ECO:0007669"/>
    <property type="project" value="UniProtKB-SubCell"/>
</dbReference>